<sequence>MIVAVVFTPYLGVKMLPNIRKVEGGHAAIYNTRHYNRFRRLLTRVIARKWMVAGTVIAVFTLAILGHGAGEKTVFPHLRSPGSAGGSADALWHIH</sequence>
<protein>
    <submittedName>
        <fullName evidence="2">Uncharacterized protein</fullName>
    </submittedName>
</protein>
<proteinExistence type="predicted"/>
<evidence type="ECO:0000313" key="2">
    <source>
        <dbReference type="EMBL" id="VTN14308.1"/>
    </source>
</evidence>
<organism evidence="2 3">
    <name type="scientific">Raoultella terrigena</name>
    <name type="common">Klebsiella terrigena</name>
    <dbReference type="NCBI Taxonomy" id="577"/>
    <lineage>
        <taxon>Bacteria</taxon>
        <taxon>Pseudomonadati</taxon>
        <taxon>Pseudomonadota</taxon>
        <taxon>Gammaproteobacteria</taxon>
        <taxon>Enterobacterales</taxon>
        <taxon>Enterobacteriaceae</taxon>
        <taxon>Klebsiella/Raoultella group</taxon>
        <taxon>Raoultella</taxon>
    </lineage>
</organism>
<evidence type="ECO:0000256" key="1">
    <source>
        <dbReference type="SAM" id="Phobius"/>
    </source>
</evidence>
<keyword evidence="1" id="KW-0472">Membrane</keyword>
<keyword evidence="1" id="KW-1133">Transmembrane helix</keyword>
<dbReference type="EMBL" id="CABDVU010000001">
    <property type="protein sequence ID" value="VTN14308.1"/>
    <property type="molecule type" value="Genomic_DNA"/>
</dbReference>
<dbReference type="Proteomes" id="UP000339249">
    <property type="component" value="Unassembled WGS sequence"/>
</dbReference>
<name>A0A4U9DDA0_RAOTE</name>
<gene>
    <name evidence="2" type="ORF">NCTC9185_06369</name>
</gene>
<evidence type="ECO:0000313" key="3">
    <source>
        <dbReference type="Proteomes" id="UP000339249"/>
    </source>
</evidence>
<accession>A0A4U9DDA0</accession>
<dbReference type="AlphaFoldDB" id="A0A4U9DDA0"/>
<feature type="transmembrane region" description="Helical" evidence="1">
    <location>
        <begin position="50"/>
        <end position="70"/>
    </location>
</feature>
<keyword evidence="1" id="KW-0812">Transmembrane</keyword>
<reference evidence="2 3" key="1">
    <citation type="submission" date="2019-04" db="EMBL/GenBank/DDBJ databases">
        <authorList>
            <consortium name="Pathogen Informatics"/>
        </authorList>
    </citation>
    <scope>NUCLEOTIDE SEQUENCE [LARGE SCALE GENOMIC DNA]</scope>
    <source>
        <strain evidence="2 3">NCTC9185</strain>
    </source>
</reference>